<gene>
    <name evidence="1" type="ORF">CAMP_LOCUS17700</name>
</gene>
<dbReference type="EMBL" id="CANHGI010000006">
    <property type="protein sequence ID" value="CAI5455063.1"/>
    <property type="molecule type" value="Genomic_DNA"/>
</dbReference>
<dbReference type="Proteomes" id="UP001152747">
    <property type="component" value="Unassembled WGS sequence"/>
</dbReference>
<name>A0A9P1J3G3_9PELO</name>
<dbReference type="OrthoDB" id="5785026at2759"/>
<comment type="caution">
    <text evidence="1">The sequence shown here is derived from an EMBL/GenBank/DDBJ whole genome shotgun (WGS) entry which is preliminary data.</text>
</comment>
<dbReference type="AlphaFoldDB" id="A0A9P1J3G3"/>
<protein>
    <submittedName>
        <fullName evidence="1">Uncharacterized protein</fullName>
    </submittedName>
</protein>
<sequence>MSTTSAELLDRLAQIVIVAKCKCSFQRSKSMTHINCLHIDTWIVEELITAVQLSQQPTYASPTDSIIYTESLDSLK</sequence>
<accession>A0A9P1J3G3</accession>
<evidence type="ECO:0000313" key="2">
    <source>
        <dbReference type="Proteomes" id="UP001152747"/>
    </source>
</evidence>
<organism evidence="1 2">
    <name type="scientific">Caenorhabditis angaria</name>
    <dbReference type="NCBI Taxonomy" id="860376"/>
    <lineage>
        <taxon>Eukaryota</taxon>
        <taxon>Metazoa</taxon>
        <taxon>Ecdysozoa</taxon>
        <taxon>Nematoda</taxon>
        <taxon>Chromadorea</taxon>
        <taxon>Rhabditida</taxon>
        <taxon>Rhabditina</taxon>
        <taxon>Rhabditomorpha</taxon>
        <taxon>Rhabditoidea</taxon>
        <taxon>Rhabditidae</taxon>
        <taxon>Peloderinae</taxon>
        <taxon>Caenorhabditis</taxon>
    </lineage>
</organism>
<keyword evidence="2" id="KW-1185">Reference proteome</keyword>
<proteinExistence type="predicted"/>
<reference evidence="1" key="1">
    <citation type="submission" date="2022-11" db="EMBL/GenBank/DDBJ databases">
        <authorList>
            <person name="Kikuchi T."/>
        </authorList>
    </citation>
    <scope>NUCLEOTIDE SEQUENCE</scope>
    <source>
        <strain evidence="1">PS1010</strain>
    </source>
</reference>
<evidence type="ECO:0000313" key="1">
    <source>
        <dbReference type="EMBL" id="CAI5455063.1"/>
    </source>
</evidence>